<name>A0AA41W3P5_9GAMM</name>
<comment type="caution">
    <text evidence="6">The sequence shown here is derived from an EMBL/GenBank/DDBJ whole genome shotgun (WGS) entry which is preliminary data.</text>
</comment>
<evidence type="ECO:0000313" key="6">
    <source>
        <dbReference type="EMBL" id="MCM2678110.1"/>
    </source>
</evidence>
<dbReference type="Gene3D" id="1.20.1420.20">
    <property type="entry name" value="M75 peptidase, HXXE motif"/>
    <property type="match status" value="1"/>
</dbReference>
<feature type="coiled-coil region" evidence="3">
    <location>
        <begin position="332"/>
        <end position="359"/>
    </location>
</feature>
<dbReference type="AlphaFoldDB" id="A0AA41W3P5"/>
<evidence type="ECO:0000256" key="1">
    <source>
        <dbReference type="ARBA" id="ARBA00004196"/>
    </source>
</evidence>
<dbReference type="Proteomes" id="UP001165393">
    <property type="component" value="Unassembled WGS sequence"/>
</dbReference>
<keyword evidence="3" id="KW-0175">Coiled coil</keyword>
<dbReference type="RefSeq" id="WP_251259427.1">
    <property type="nucleotide sequence ID" value="NZ_JAMQGP010000001.1"/>
</dbReference>
<reference evidence="6 7" key="1">
    <citation type="journal article" date="2013" name="Antonie Van Leeuwenhoek">
        <title>Echinimonas agarilytica gen. nov., sp. nov., a new gammaproteobacterium isolated from the sea urchin Strongylocentrotus intermedius.</title>
        <authorList>
            <person name="Nedashkovskaya O.I."/>
            <person name="Stenkova A.M."/>
            <person name="Zhukova N.V."/>
            <person name="Van Trappen S."/>
            <person name="Lee J.S."/>
            <person name="Kim S.B."/>
        </authorList>
    </citation>
    <scope>NUCLEOTIDE SEQUENCE [LARGE SCALE GENOMIC DNA]</scope>
    <source>
        <strain evidence="6 7">KMM 6351</strain>
    </source>
</reference>
<evidence type="ECO:0000256" key="3">
    <source>
        <dbReference type="SAM" id="Coils"/>
    </source>
</evidence>
<dbReference type="EMBL" id="JAMQGP010000001">
    <property type="protein sequence ID" value="MCM2678110.1"/>
    <property type="molecule type" value="Genomic_DNA"/>
</dbReference>
<dbReference type="InterPro" id="IPR038352">
    <property type="entry name" value="Imelysin_sf"/>
</dbReference>
<accession>A0AA41W3P5</accession>
<sequence>MAHSLQLSALALATLVVACGESTSSRQGDQFGQPSTPPSTSFDQNQMLESMTDNVILPTFSEFANLTQTLDNSIGSYCSALSGSYADALAQAQTDWQATMTVWQMAELMQIGPLLENDGSLRNKIYSWPNVSTCAVDQDIVLAEQPGYDVAARTSTRKGLDALEYLLFNNNLDHTCTVFGTEPEGWNSRTEDDRRIARCEFAQLLSEDLNANASELLAAWQGTNGYAAILKNAGSAGSPFADVHEAVNDVSDSLFYTDKQTKDAKLATPVGLFANDCGLSPCAQNTESQFAFHSFENIAANLEALLQLYMGGEDGDIGFKDYLLDVGDSETAERMQAEIEEALAMTKAMDRNLKQLLEDDPEQVEQLHAEIKDVTDIMKNDFIQSLALELPATSAGDND</sequence>
<dbReference type="Pfam" id="PF09375">
    <property type="entry name" value="Peptidase_M75"/>
    <property type="match status" value="1"/>
</dbReference>
<evidence type="ECO:0000256" key="4">
    <source>
        <dbReference type="SAM" id="SignalP"/>
    </source>
</evidence>
<dbReference type="InterPro" id="IPR034984">
    <property type="entry name" value="Imelysin-like_IPPA"/>
</dbReference>
<gene>
    <name evidence="6" type="ORF">NAF29_00295</name>
</gene>
<evidence type="ECO:0000259" key="5">
    <source>
        <dbReference type="Pfam" id="PF09375"/>
    </source>
</evidence>
<keyword evidence="7" id="KW-1185">Reference proteome</keyword>
<feature type="domain" description="Imelysin-like" evidence="5">
    <location>
        <begin position="56"/>
        <end position="375"/>
    </location>
</feature>
<protein>
    <submittedName>
        <fullName evidence="6">Imelysin family protein</fullName>
    </submittedName>
</protein>
<dbReference type="CDD" id="cd14659">
    <property type="entry name" value="Imelysin-like_IPPA"/>
    <property type="match status" value="1"/>
</dbReference>
<evidence type="ECO:0000256" key="2">
    <source>
        <dbReference type="ARBA" id="ARBA00022729"/>
    </source>
</evidence>
<organism evidence="6 7">
    <name type="scientific">Echinimonas agarilytica</name>
    <dbReference type="NCBI Taxonomy" id="1215918"/>
    <lineage>
        <taxon>Bacteria</taxon>
        <taxon>Pseudomonadati</taxon>
        <taxon>Pseudomonadota</taxon>
        <taxon>Gammaproteobacteria</taxon>
        <taxon>Alteromonadales</taxon>
        <taxon>Echinimonadaceae</taxon>
        <taxon>Echinimonas</taxon>
    </lineage>
</organism>
<dbReference type="InterPro" id="IPR018976">
    <property type="entry name" value="Imelysin-like"/>
</dbReference>
<comment type="subcellular location">
    <subcellularLocation>
        <location evidence="1">Cell envelope</location>
    </subcellularLocation>
</comment>
<dbReference type="GO" id="GO:0030313">
    <property type="term" value="C:cell envelope"/>
    <property type="evidence" value="ECO:0007669"/>
    <property type="project" value="UniProtKB-SubCell"/>
</dbReference>
<proteinExistence type="predicted"/>
<feature type="signal peptide" evidence="4">
    <location>
        <begin position="1"/>
        <end position="18"/>
    </location>
</feature>
<keyword evidence="2 4" id="KW-0732">Signal</keyword>
<feature type="chain" id="PRO_5041362928" evidence="4">
    <location>
        <begin position="19"/>
        <end position="399"/>
    </location>
</feature>
<evidence type="ECO:0000313" key="7">
    <source>
        <dbReference type="Proteomes" id="UP001165393"/>
    </source>
</evidence>